<accession>A0A3B6RBT8</accession>
<dbReference type="Gramene" id="TraesCS7A02G058500.1">
    <property type="protein sequence ID" value="TraesCS7A02G058500.1"/>
    <property type="gene ID" value="TraesCS7A02G058500"/>
</dbReference>
<dbReference type="AlphaFoldDB" id="A0A3B6RBT8"/>
<dbReference type="GO" id="GO:0016567">
    <property type="term" value="P:protein ubiquitination"/>
    <property type="evidence" value="ECO:0007669"/>
    <property type="project" value="InterPro"/>
</dbReference>
<dbReference type="InterPro" id="IPR045005">
    <property type="entry name" value="BPM1-6"/>
</dbReference>
<dbReference type="InterPro" id="IPR002083">
    <property type="entry name" value="MATH/TRAF_dom"/>
</dbReference>
<name>A0A3B6RBT8_WHEAT</name>
<protein>
    <recommendedName>
        <fullName evidence="1">MATH domain-containing protein</fullName>
    </recommendedName>
</protein>
<sequence>MTTSALLSALRGAGRRQITASTVAARQATGPHVLRVDGFTRVREKAANGTAVLSSPFGVGGHDWRIMCYPNGDTEKAEGHLSLFLMHENHAKTGDATAKFKISVLDQACKPYWCRSQEEHRFVNQGWGWDKFIKLEDLDREKHLKDDCLSVLCDVTIDLGLRTDDYTAEVAAAEQLKLASPPFDLHGFALSEAIWNKQAADVMN</sequence>
<proteinExistence type="predicted"/>
<reference evidence="2" key="2">
    <citation type="submission" date="2018-10" db="UniProtKB">
        <authorList>
            <consortium name="EnsemblPlants"/>
        </authorList>
    </citation>
    <scope>IDENTIFICATION</scope>
</reference>
<dbReference type="SMART" id="SM00061">
    <property type="entry name" value="MATH"/>
    <property type="match status" value="1"/>
</dbReference>
<dbReference type="PANTHER" id="PTHR26379:SF316">
    <property type="entry name" value="MATH DOMAIN-CONTAINING PROTEIN"/>
    <property type="match status" value="1"/>
</dbReference>
<dbReference type="Gramene" id="TraesCS7A03G0131400.1">
    <property type="protein sequence ID" value="TraesCS7A03G0131400.1.CDS"/>
    <property type="gene ID" value="TraesCS7A03G0131400"/>
</dbReference>
<dbReference type="InterPro" id="IPR008974">
    <property type="entry name" value="TRAF-like"/>
</dbReference>
<dbReference type="PROSITE" id="PS50144">
    <property type="entry name" value="MATH"/>
    <property type="match status" value="1"/>
</dbReference>
<keyword evidence="3" id="KW-1185">Reference proteome</keyword>
<reference evidence="2" key="1">
    <citation type="submission" date="2018-08" db="EMBL/GenBank/DDBJ databases">
        <authorList>
            <person name="Rossello M."/>
        </authorList>
    </citation>
    <scope>NUCLEOTIDE SEQUENCE [LARGE SCALE GENOMIC DNA]</scope>
    <source>
        <strain evidence="2">cv. Chinese Spring</strain>
    </source>
</reference>
<dbReference type="OrthoDB" id="10249567at2759"/>
<dbReference type="CDD" id="cd00121">
    <property type="entry name" value="MATH"/>
    <property type="match status" value="1"/>
</dbReference>
<dbReference type="Gene3D" id="2.60.210.10">
    <property type="entry name" value="Apoptosis, Tumor Necrosis Factor Receptor Associated Protein 2, Chain A"/>
    <property type="match status" value="1"/>
</dbReference>
<evidence type="ECO:0000259" key="1">
    <source>
        <dbReference type="PROSITE" id="PS50144"/>
    </source>
</evidence>
<dbReference type="SUPFAM" id="SSF49599">
    <property type="entry name" value="TRAF domain-like"/>
    <property type="match status" value="1"/>
</dbReference>
<dbReference type="Proteomes" id="UP000019116">
    <property type="component" value="Chromosome 7A"/>
</dbReference>
<evidence type="ECO:0000313" key="2">
    <source>
        <dbReference type="EnsemblPlants" id="TraesCS7A02G058500.1"/>
    </source>
</evidence>
<dbReference type="STRING" id="4565.A0A3B6RBT8"/>
<evidence type="ECO:0000313" key="3">
    <source>
        <dbReference type="Proteomes" id="UP000019116"/>
    </source>
</evidence>
<dbReference type="Pfam" id="PF22486">
    <property type="entry name" value="MATH_2"/>
    <property type="match status" value="1"/>
</dbReference>
<dbReference type="PANTHER" id="PTHR26379">
    <property type="entry name" value="BTB/POZ AND MATH DOMAIN-CONTAINING PROTEIN 1"/>
    <property type="match status" value="1"/>
</dbReference>
<dbReference type="OMA" id="WNKHEAD"/>
<dbReference type="EnsemblPlants" id="TraesCS7A02G058500.1">
    <property type="protein sequence ID" value="TraesCS7A02G058500.1"/>
    <property type="gene ID" value="TraesCS7A02G058500"/>
</dbReference>
<organism evidence="2">
    <name type="scientific">Triticum aestivum</name>
    <name type="common">Wheat</name>
    <dbReference type="NCBI Taxonomy" id="4565"/>
    <lineage>
        <taxon>Eukaryota</taxon>
        <taxon>Viridiplantae</taxon>
        <taxon>Streptophyta</taxon>
        <taxon>Embryophyta</taxon>
        <taxon>Tracheophyta</taxon>
        <taxon>Spermatophyta</taxon>
        <taxon>Magnoliopsida</taxon>
        <taxon>Liliopsida</taxon>
        <taxon>Poales</taxon>
        <taxon>Poaceae</taxon>
        <taxon>BOP clade</taxon>
        <taxon>Pooideae</taxon>
        <taxon>Triticodae</taxon>
        <taxon>Triticeae</taxon>
        <taxon>Triticinae</taxon>
        <taxon>Triticum</taxon>
    </lineage>
</organism>
<feature type="domain" description="MATH" evidence="1">
    <location>
        <begin position="29"/>
        <end position="155"/>
    </location>
</feature>
<dbReference type="SMR" id="A0A3B6RBT8"/>